<dbReference type="EMBL" id="JBHSIS010000022">
    <property type="protein sequence ID" value="MFC4857998.1"/>
    <property type="molecule type" value="Genomic_DNA"/>
</dbReference>
<dbReference type="Gene3D" id="3.40.710.10">
    <property type="entry name" value="DD-peptidase/beta-lactamase superfamily"/>
    <property type="match status" value="1"/>
</dbReference>
<sequence>MLNHAARRVAILAVLAATTVVVGSGCGARPSASVGDPVILAAPAPAAPQPLPLPKTGTGTGTTPTQPPANPDVPAIEPALPEAAARKVEPNTTLGAVVFDRVSNGARLSVNADRQFRSASLVKLMIAIDALHQGVSSSERRQLVRMLTVSDDEIASSFWVKLGPDLVPRVVRLVGLADTEAPELAGKWGEVKVSPDDVVRIYRYVMEHMPSEDRRLVVDALARAPEYAADEFYQHFGIPDGLDAQWAIKQGWGNNEHAMVLHSTGLVGEDWRYVVVLLTEHPLGSGWRTSADSVTAAANALAEALPET</sequence>
<protein>
    <recommendedName>
        <fullName evidence="5">Beta-lactamase class A</fullName>
    </recommendedName>
</protein>
<dbReference type="PANTHER" id="PTHR35333">
    <property type="entry name" value="BETA-LACTAMASE"/>
    <property type="match status" value="1"/>
</dbReference>
<keyword evidence="2" id="KW-0732">Signal</keyword>
<comment type="caution">
    <text evidence="3">The sequence shown here is derived from an EMBL/GenBank/DDBJ whole genome shotgun (WGS) entry which is preliminary data.</text>
</comment>
<feature type="region of interest" description="Disordered" evidence="1">
    <location>
        <begin position="45"/>
        <end position="76"/>
    </location>
</feature>
<dbReference type="InterPro" id="IPR012338">
    <property type="entry name" value="Beta-lactam/transpept-like"/>
</dbReference>
<dbReference type="RefSeq" id="WP_378060139.1">
    <property type="nucleotide sequence ID" value="NZ_JBHSIS010000022.1"/>
</dbReference>
<organism evidence="3 4">
    <name type="scientific">Actinophytocola glycyrrhizae</name>
    <dbReference type="NCBI Taxonomy" id="2044873"/>
    <lineage>
        <taxon>Bacteria</taxon>
        <taxon>Bacillati</taxon>
        <taxon>Actinomycetota</taxon>
        <taxon>Actinomycetes</taxon>
        <taxon>Pseudonocardiales</taxon>
        <taxon>Pseudonocardiaceae</taxon>
    </lineage>
</organism>
<evidence type="ECO:0000313" key="3">
    <source>
        <dbReference type="EMBL" id="MFC4857998.1"/>
    </source>
</evidence>
<evidence type="ECO:0000256" key="2">
    <source>
        <dbReference type="SAM" id="SignalP"/>
    </source>
</evidence>
<name>A0ABV9SAW6_9PSEU</name>
<dbReference type="InterPro" id="IPR000871">
    <property type="entry name" value="Beta-lactam_class-A"/>
</dbReference>
<evidence type="ECO:0000256" key="1">
    <source>
        <dbReference type="SAM" id="MobiDB-lite"/>
    </source>
</evidence>
<proteinExistence type="predicted"/>
<reference evidence="4" key="1">
    <citation type="journal article" date="2019" name="Int. J. Syst. Evol. Microbiol.">
        <title>The Global Catalogue of Microorganisms (GCM) 10K type strain sequencing project: providing services to taxonomists for standard genome sequencing and annotation.</title>
        <authorList>
            <consortium name="The Broad Institute Genomics Platform"/>
            <consortium name="The Broad Institute Genome Sequencing Center for Infectious Disease"/>
            <person name="Wu L."/>
            <person name="Ma J."/>
        </authorList>
    </citation>
    <scope>NUCLEOTIDE SEQUENCE [LARGE SCALE GENOMIC DNA]</scope>
    <source>
        <strain evidence="4">ZS-22-S1</strain>
    </source>
</reference>
<feature type="signal peptide" evidence="2">
    <location>
        <begin position="1"/>
        <end position="23"/>
    </location>
</feature>
<evidence type="ECO:0000313" key="4">
    <source>
        <dbReference type="Proteomes" id="UP001595859"/>
    </source>
</evidence>
<feature type="compositionally biased region" description="Low complexity" evidence="1">
    <location>
        <begin position="54"/>
        <end position="64"/>
    </location>
</feature>
<feature type="chain" id="PRO_5045102505" description="Beta-lactamase class A" evidence="2">
    <location>
        <begin position="24"/>
        <end position="308"/>
    </location>
</feature>
<dbReference type="PANTHER" id="PTHR35333:SF3">
    <property type="entry name" value="BETA-LACTAMASE-TYPE TRANSPEPTIDASE FOLD CONTAINING PROTEIN"/>
    <property type="match status" value="1"/>
</dbReference>
<dbReference type="Proteomes" id="UP001595859">
    <property type="component" value="Unassembled WGS sequence"/>
</dbReference>
<dbReference type="PROSITE" id="PS51257">
    <property type="entry name" value="PROKAR_LIPOPROTEIN"/>
    <property type="match status" value="1"/>
</dbReference>
<gene>
    <name evidence="3" type="ORF">ACFPCV_31240</name>
</gene>
<keyword evidence="4" id="KW-1185">Reference proteome</keyword>
<dbReference type="SUPFAM" id="SSF56601">
    <property type="entry name" value="beta-lactamase/transpeptidase-like"/>
    <property type="match status" value="1"/>
</dbReference>
<evidence type="ECO:0008006" key="5">
    <source>
        <dbReference type="Google" id="ProtNLM"/>
    </source>
</evidence>
<accession>A0ABV9SAW6</accession>